<feature type="transmembrane region" description="Helical" evidence="10">
    <location>
        <begin position="933"/>
        <end position="951"/>
    </location>
</feature>
<dbReference type="SUPFAM" id="SSF55804">
    <property type="entry name" value="Phoshotransferase/anion transport protein"/>
    <property type="match status" value="1"/>
</dbReference>
<dbReference type="STRING" id="35525.A0A162EES1"/>
<keyword evidence="6 10" id="KW-1133">Transmembrane helix</keyword>
<dbReference type="OrthoDB" id="1735926at2759"/>
<evidence type="ECO:0000259" key="11">
    <source>
        <dbReference type="Pfam" id="PF00955"/>
    </source>
</evidence>
<evidence type="ECO:0000256" key="1">
    <source>
        <dbReference type="ARBA" id="ARBA00004651"/>
    </source>
</evidence>
<keyword evidence="5 10" id="KW-0812">Transmembrane</keyword>
<dbReference type="GO" id="GO:0016323">
    <property type="term" value="C:basolateral plasma membrane"/>
    <property type="evidence" value="ECO:0007669"/>
    <property type="project" value="TreeGrafter"/>
</dbReference>
<gene>
    <name evidence="12" type="ORF">APZ42_025709</name>
</gene>
<evidence type="ECO:0000313" key="13">
    <source>
        <dbReference type="Proteomes" id="UP000076858"/>
    </source>
</evidence>
<evidence type="ECO:0000256" key="4">
    <source>
        <dbReference type="ARBA" id="ARBA00022475"/>
    </source>
</evidence>
<feature type="domain" description="Bicarbonate transporter-like transmembrane" evidence="11">
    <location>
        <begin position="710"/>
        <end position="784"/>
    </location>
</feature>
<feature type="region of interest" description="Disordered" evidence="9">
    <location>
        <begin position="348"/>
        <end position="367"/>
    </location>
</feature>
<evidence type="ECO:0000256" key="6">
    <source>
        <dbReference type="ARBA" id="ARBA00022989"/>
    </source>
</evidence>
<feature type="domain" description="Bicarbonate transporter-like transmembrane" evidence="11">
    <location>
        <begin position="821"/>
        <end position="931"/>
    </location>
</feature>
<reference evidence="12 13" key="1">
    <citation type="submission" date="2016-03" db="EMBL/GenBank/DDBJ databases">
        <title>EvidentialGene: Evidence-directed Construction of Genes on Genomes.</title>
        <authorList>
            <person name="Gilbert D.G."/>
            <person name="Choi J.-H."/>
            <person name="Mockaitis K."/>
            <person name="Colbourne J."/>
            <person name="Pfrender M."/>
        </authorList>
    </citation>
    <scope>NUCLEOTIDE SEQUENCE [LARGE SCALE GENOMIC DNA]</scope>
    <source>
        <strain evidence="12 13">Xinb3</strain>
        <tissue evidence="12">Complete organism</tissue>
    </source>
</reference>
<dbReference type="Proteomes" id="UP000076858">
    <property type="component" value="Unassembled WGS sequence"/>
</dbReference>
<dbReference type="FunFam" id="3.40.930.10:FF:000018">
    <property type="entry name" value="Sodium bicarbonate transporter protein 11"/>
    <property type="match status" value="1"/>
</dbReference>
<feature type="transmembrane region" description="Helical" evidence="10">
    <location>
        <begin position="873"/>
        <end position="893"/>
    </location>
</feature>
<keyword evidence="8 10" id="KW-0472">Membrane</keyword>
<dbReference type="FunFam" id="1.10.287.570:FF:000002">
    <property type="entry name" value="Solute carrier family 4 member 11"/>
    <property type="match status" value="1"/>
</dbReference>
<evidence type="ECO:0000256" key="7">
    <source>
        <dbReference type="ARBA" id="ARBA00023065"/>
    </source>
</evidence>
<feature type="transmembrane region" description="Helical" evidence="10">
    <location>
        <begin position="1315"/>
        <end position="1341"/>
    </location>
</feature>
<dbReference type="PANTHER" id="PTHR11453:SF127">
    <property type="entry name" value="SOLUTE CARRIER FAMILY 4 MEMBER 11"/>
    <property type="match status" value="1"/>
</dbReference>
<dbReference type="PANTHER" id="PTHR11453">
    <property type="entry name" value="ANION EXCHANGE PROTEIN"/>
    <property type="match status" value="1"/>
</dbReference>
<evidence type="ECO:0000256" key="9">
    <source>
        <dbReference type="SAM" id="MobiDB-lite"/>
    </source>
</evidence>
<evidence type="ECO:0000256" key="2">
    <source>
        <dbReference type="ARBA" id="ARBA00010993"/>
    </source>
</evidence>
<dbReference type="Pfam" id="PF00955">
    <property type="entry name" value="HCO3_cotransp"/>
    <property type="match status" value="3"/>
</dbReference>
<evidence type="ECO:0000313" key="12">
    <source>
        <dbReference type="EMBL" id="KZS09910.1"/>
    </source>
</evidence>
<dbReference type="GO" id="GO:0050801">
    <property type="term" value="P:monoatomic ion homeostasis"/>
    <property type="evidence" value="ECO:0007669"/>
    <property type="project" value="TreeGrafter"/>
</dbReference>
<feature type="transmembrane region" description="Helical" evidence="10">
    <location>
        <begin position="741"/>
        <end position="762"/>
    </location>
</feature>
<feature type="transmembrane region" description="Helical" evidence="10">
    <location>
        <begin position="1128"/>
        <end position="1149"/>
    </location>
</feature>
<dbReference type="EMBL" id="LRGB01001937">
    <property type="protein sequence ID" value="KZS09910.1"/>
    <property type="molecule type" value="Genomic_DNA"/>
</dbReference>
<dbReference type="InterPro" id="IPR003020">
    <property type="entry name" value="HCO3_transpt_euk"/>
</dbReference>
<evidence type="ECO:0000256" key="10">
    <source>
        <dbReference type="SAM" id="Phobius"/>
    </source>
</evidence>
<evidence type="ECO:0000256" key="3">
    <source>
        <dbReference type="ARBA" id="ARBA00022448"/>
    </source>
</evidence>
<proteinExistence type="inferred from homology"/>
<sequence>MSVRRVKGSYRNSLRRFGSGDPNKAVRNSAWIFRNGEWRLIFVGSSQCTVLDSPRAKMELPPASANNVLPLQHQRTKPEAEAAILLDQQPDGSSAATNNGLTGGEAVLNFAASVPSAKRAAKRWKERNRTMAATRGGKTTSTGMKSTTMPLMVANSLMSPGNTFVLCDSQCVVEINAPTGVVNAEPSLQPQPVFKRRCSLTMPYPALYGSWQVQTASPVAVTAPQASKTEKSRQTSTYDSPLTERKVLAQRAERKTLQRRWSTFQMNVDQLHLHQPHSAPSTEPPVLPMLTRARPSGGRARSGDVSATIDEQTESENCETAMAEINESSAGEGQRRNISEIPRSLTLSNQRFNNNGNRATPVEDVDTSPSVVSSYLGEDSCHQLSAIHLQDVPGSTTEKDLVSTALVANDDEDEEVEDEDLHLITCTLQRLPLKDFGAEVRPAVDITQFLQQSVLLLDVTENSPSDLVDLLLSRMVPSVAEEAKMILFTHDTGKIKCSLLGEEFVCFIFQIELPLCLNRYYLRNLPFNAPHPSTGLNLLVCDPLFISQLELTEIVREPNIPMLARTIQATCTTGDSGTFDYDQSWICALCNLPTLTRRHVGIVRLKHPANMGHTCHEVRLFVLVLCPSKEKGTKNALETGRTFATLLADMDLRQRLLEARTEDEFKRILLKHTQELAEEQAISIRVDHGSAARLSTGGESSEGERLCRFGQGIREDLARRLPHYVSDYKDGLTGVKTPQKVLSTTLFLYFACILPAIAFGVLNDHNTHGKIVIFSVLHSYKFNGDRLSPGLDKFVTIDRLRWPSIVLCLKLTCSLLSEALSNVKKVIIGQTIGGLFFFVFGGQPLLILLTTAPLSLYIKVIYSICEDFQLDFYAMYGCVGLWSSFFLVLYSLFDVSRLMRWSTRSTEEIFALFISIAFCVDAFRDTVKSKSFFLLYFSILHVFCPTSMLSLRFQFGIKPLAYIDDSFFVWIDIESIHTLLINQFELIAKKKDFQENYYAPACKGDSLPGNLSSKTRVDTPTNANNTVVAYLLSQGNASAAEMTECNRASSLLFLLLMFGTVWIGVSLYNFNKTPYLQAGKREALADYSLPVAVITLSFVGSYLFQDVTVERFRYDDKNVFMVAPLERLSWLAVLAAMGMGFSLSLLFFMDQNITSAMVNNPCNKLKKGPAYHWDLFVVALVTAFLSVFGLPWMHATLPHSPLHVRGLADVEERVDQGHVYEIIVKVRETRLTGMISHFFIGLSLFLLPYPLAYIPTAVLDGLFLYMAVTALNGNQMFERITLLFMEQAAYPPNHYIRRVPQRKIHQFTGCQVTQLLVMCLFGFAPWAYMKMVFPLIILFLLPVRHRLVPQLIEGRFLEALDGEHQ</sequence>
<name>A0A162EES1_9CRUS</name>
<feature type="region of interest" description="Disordered" evidence="9">
    <location>
        <begin position="123"/>
        <end position="145"/>
    </location>
</feature>
<feature type="transmembrane region" description="Helical" evidence="10">
    <location>
        <begin position="1051"/>
        <end position="1068"/>
    </location>
</feature>
<comment type="similarity">
    <text evidence="2">Belongs to the anion exchanger (TC 2.A.31) family.</text>
</comment>
<feature type="compositionally biased region" description="Polar residues" evidence="9">
    <location>
        <begin position="348"/>
        <end position="358"/>
    </location>
</feature>
<dbReference type="Gene3D" id="3.40.930.10">
    <property type="entry name" value="Mannitol-specific EII, Chain A"/>
    <property type="match status" value="1"/>
</dbReference>
<feature type="region of interest" description="Disordered" evidence="9">
    <location>
        <begin position="222"/>
        <end position="242"/>
    </location>
</feature>
<keyword evidence="4" id="KW-1003">Cell membrane</keyword>
<feature type="region of interest" description="Disordered" evidence="9">
    <location>
        <begin position="294"/>
        <end position="315"/>
    </location>
</feature>
<organism evidence="12 13">
    <name type="scientific">Daphnia magna</name>
    <dbReference type="NCBI Taxonomy" id="35525"/>
    <lineage>
        <taxon>Eukaryota</taxon>
        <taxon>Metazoa</taxon>
        <taxon>Ecdysozoa</taxon>
        <taxon>Arthropoda</taxon>
        <taxon>Crustacea</taxon>
        <taxon>Branchiopoda</taxon>
        <taxon>Diplostraca</taxon>
        <taxon>Cladocera</taxon>
        <taxon>Anomopoda</taxon>
        <taxon>Daphniidae</taxon>
        <taxon>Daphnia</taxon>
    </lineage>
</organism>
<feature type="transmembrane region" description="Helical" evidence="10">
    <location>
        <begin position="834"/>
        <end position="858"/>
    </location>
</feature>
<protein>
    <recommendedName>
        <fullName evidence="11">Bicarbonate transporter-like transmembrane domain-containing protein</fullName>
    </recommendedName>
</protein>
<dbReference type="InterPro" id="IPR011531">
    <property type="entry name" value="HCO3_transpt-like_TM_dom"/>
</dbReference>
<accession>A0A162EES1</accession>
<feature type="compositionally biased region" description="Low complexity" evidence="9">
    <location>
        <begin position="136"/>
        <end position="145"/>
    </location>
</feature>
<dbReference type="InterPro" id="IPR016152">
    <property type="entry name" value="PTrfase/Anion_transptr"/>
</dbReference>
<evidence type="ECO:0000256" key="8">
    <source>
        <dbReference type="ARBA" id="ARBA00023136"/>
    </source>
</evidence>
<comment type="caution">
    <text evidence="12">The sequence shown here is derived from an EMBL/GenBank/DDBJ whole genome shotgun (WGS) entry which is preliminary data.</text>
</comment>
<evidence type="ECO:0000256" key="5">
    <source>
        <dbReference type="ARBA" id="ARBA00022692"/>
    </source>
</evidence>
<comment type="subcellular location">
    <subcellularLocation>
        <location evidence="1">Cell membrane</location>
        <topology evidence="1">Multi-pass membrane protein</topology>
    </subcellularLocation>
</comment>
<dbReference type="Gene3D" id="1.10.287.570">
    <property type="entry name" value="Helical hairpin bin"/>
    <property type="match status" value="1"/>
</dbReference>
<dbReference type="GO" id="GO:0006820">
    <property type="term" value="P:monoatomic anion transport"/>
    <property type="evidence" value="ECO:0007669"/>
    <property type="project" value="InterPro"/>
</dbReference>
<keyword evidence="7" id="KW-0406">Ion transport</keyword>
<feature type="transmembrane region" description="Helical" evidence="10">
    <location>
        <begin position="1088"/>
        <end position="1107"/>
    </location>
</feature>
<feature type="transmembrane region" description="Helical" evidence="10">
    <location>
        <begin position="1169"/>
        <end position="1190"/>
    </location>
</feature>
<keyword evidence="3" id="KW-0813">Transport</keyword>
<dbReference type="GO" id="GO:0005452">
    <property type="term" value="F:solute:inorganic anion antiporter activity"/>
    <property type="evidence" value="ECO:0007669"/>
    <property type="project" value="InterPro"/>
</dbReference>
<keyword evidence="13" id="KW-1185">Reference proteome</keyword>
<feature type="domain" description="Bicarbonate transporter-like transmembrane" evidence="11">
    <location>
        <begin position="983"/>
        <end position="1364"/>
    </location>
</feature>